<dbReference type="Pfam" id="PF01047">
    <property type="entry name" value="MarR"/>
    <property type="match status" value="1"/>
</dbReference>
<evidence type="ECO:0000259" key="2">
    <source>
        <dbReference type="PROSITE" id="PS50995"/>
    </source>
</evidence>
<dbReference type="GeneID" id="97550383"/>
<dbReference type="PANTHER" id="PTHR44068">
    <property type="entry name" value="ZGC:194242"/>
    <property type="match status" value="1"/>
</dbReference>
<dbReference type="SUPFAM" id="SSF53335">
    <property type="entry name" value="S-adenosyl-L-methionine-dependent methyltransferases"/>
    <property type="match status" value="1"/>
</dbReference>
<proteinExistence type="predicted"/>
<feature type="domain" description="HTH marR-type" evidence="2">
    <location>
        <begin position="1"/>
        <end position="136"/>
    </location>
</feature>
<protein>
    <submittedName>
        <fullName evidence="3">MarR family transcriptional regulator</fullName>
    </submittedName>
</protein>
<dbReference type="InterPro" id="IPR036390">
    <property type="entry name" value="WH_DNA-bd_sf"/>
</dbReference>
<dbReference type="SMART" id="SM00347">
    <property type="entry name" value="HTH_MARR"/>
    <property type="match status" value="1"/>
</dbReference>
<dbReference type="EMBL" id="QGMY01000008">
    <property type="protein sequence ID" value="PWR71473.1"/>
    <property type="molecule type" value="Genomic_DNA"/>
</dbReference>
<dbReference type="InterPro" id="IPR036388">
    <property type="entry name" value="WH-like_DNA-bd_sf"/>
</dbReference>
<organism evidence="3 4">
    <name type="scientific">Methanospirillum lacunae</name>
    <dbReference type="NCBI Taxonomy" id="668570"/>
    <lineage>
        <taxon>Archaea</taxon>
        <taxon>Methanobacteriati</taxon>
        <taxon>Methanobacteriota</taxon>
        <taxon>Stenosarchaea group</taxon>
        <taxon>Methanomicrobia</taxon>
        <taxon>Methanomicrobiales</taxon>
        <taxon>Methanospirillaceae</taxon>
        <taxon>Methanospirillum</taxon>
    </lineage>
</organism>
<comment type="caution">
    <text evidence="3">The sequence shown here is derived from an EMBL/GenBank/DDBJ whole genome shotgun (WGS) entry which is preliminary data.</text>
</comment>
<reference evidence="3 4" key="1">
    <citation type="submission" date="2018-05" db="EMBL/GenBank/DDBJ databases">
        <title>Draft genome of Methanospirillum lacunae Ki8-1.</title>
        <authorList>
            <person name="Dueholm M.S."/>
            <person name="Nielsen P.H."/>
            <person name="Bakmann L.F."/>
            <person name="Otzen D.E."/>
        </authorList>
    </citation>
    <scope>NUCLEOTIDE SEQUENCE [LARGE SCALE GENOMIC DNA]</scope>
    <source>
        <strain evidence="3 4">Ki8-1</strain>
    </source>
</reference>
<keyword evidence="1" id="KW-0808">Transferase</keyword>
<dbReference type="PANTHER" id="PTHR44068:SF11">
    <property type="entry name" value="GERANYL DIPHOSPHATE 2-C-METHYLTRANSFERASE"/>
    <property type="match status" value="1"/>
</dbReference>
<dbReference type="Pfam" id="PF08241">
    <property type="entry name" value="Methyltransf_11"/>
    <property type="match status" value="1"/>
</dbReference>
<evidence type="ECO:0000256" key="1">
    <source>
        <dbReference type="ARBA" id="ARBA00022679"/>
    </source>
</evidence>
<dbReference type="Gene3D" id="3.40.50.150">
    <property type="entry name" value="Vaccinia Virus protein VP39"/>
    <property type="match status" value="1"/>
</dbReference>
<keyword evidence="4" id="KW-1185">Reference proteome</keyword>
<dbReference type="PROSITE" id="PS50995">
    <property type="entry name" value="HTH_MARR_2"/>
    <property type="match status" value="1"/>
</dbReference>
<accession>A0A2V2N868</accession>
<dbReference type="GO" id="GO:0008757">
    <property type="term" value="F:S-adenosylmethionine-dependent methyltransferase activity"/>
    <property type="evidence" value="ECO:0007669"/>
    <property type="project" value="InterPro"/>
</dbReference>
<dbReference type="CDD" id="cd02440">
    <property type="entry name" value="AdoMet_MTases"/>
    <property type="match status" value="1"/>
</dbReference>
<dbReference type="Proteomes" id="UP000245657">
    <property type="component" value="Unassembled WGS sequence"/>
</dbReference>
<dbReference type="SUPFAM" id="SSF46785">
    <property type="entry name" value="Winged helix' DNA-binding domain"/>
    <property type="match status" value="1"/>
</dbReference>
<evidence type="ECO:0000313" key="4">
    <source>
        <dbReference type="Proteomes" id="UP000245657"/>
    </source>
</evidence>
<dbReference type="OrthoDB" id="57427at2157"/>
<evidence type="ECO:0000313" key="3">
    <source>
        <dbReference type="EMBL" id="PWR71473.1"/>
    </source>
</evidence>
<gene>
    <name evidence="3" type="ORF">DK846_11460</name>
</gene>
<dbReference type="InterPro" id="IPR050447">
    <property type="entry name" value="Erg6_SMT_methyltransf"/>
</dbReference>
<dbReference type="InterPro" id="IPR013216">
    <property type="entry name" value="Methyltransf_11"/>
</dbReference>
<dbReference type="GO" id="GO:0003700">
    <property type="term" value="F:DNA-binding transcription factor activity"/>
    <property type="evidence" value="ECO:0007669"/>
    <property type="project" value="InterPro"/>
</dbReference>
<dbReference type="InterPro" id="IPR000835">
    <property type="entry name" value="HTH_MarR-typ"/>
</dbReference>
<sequence length="412" mass="46414">MDPTSHLRLSLGFVATVMNMLFGTDRGRKNLLSPGAIEILYTSYFSPVCMGDIAGMLGVTPSSATDLVNYLEREGFVRRVQDPDNRRVIRVVPAKKGELWLLETEEKIYGFLESRLSRLPPQERYLFASLCSQFTGVEDEMTFISEISAFKKDRESVKIPLITYKDGNLLRLEEVVDKRYETDPFPYSSKESSVMFEKRVPETVEGIQDEITAAAYDIMQRGLRDAGLLPVDDLIKETQPGDNGLEIGPGPGYYGLEWVKKTDGTTLTGLEISPAMIRLATNNAISYNLNDRVRYQEGNALMMPFEDNLFSLAFSNGSLHEWEDAGSVFLEIHRMLQPGGRVMVTDLKRDLSPEIFSFMQGSCSSEEIKKGFETSVRAAYRKEELEEILFKIPFSSSQVIAHPYGLVVLARK</sequence>
<dbReference type="AlphaFoldDB" id="A0A2V2N868"/>
<dbReference type="InterPro" id="IPR029063">
    <property type="entry name" value="SAM-dependent_MTases_sf"/>
</dbReference>
<dbReference type="Gene3D" id="1.10.10.10">
    <property type="entry name" value="Winged helix-like DNA-binding domain superfamily/Winged helix DNA-binding domain"/>
    <property type="match status" value="1"/>
</dbReference>
<name>A0A2V2N868_9EURY</name>
<dbReference type="RefSeq" id="WP_109969091.1">
    <property type="nucleotide sequence ID" value="NZ_CP176093.1"/>
</dbReference>